<sequence length="81" mass="9620">MLVFYIQEVPPKGKAKGQPLRLNNYNKKYGFVVDILSFWIFEGLTRETVCLVSKLKEEPDWMLEFRLKAFDKLVAIFILHR</sequence>
<name>A0A218WTK8_PUNGR</name>
<comment type="caution">
    <text evidence="1">The sequence shown here is derived from an EMBL/GenBank/DDBJ whole genome shotgun (WGS) entry which is preliminary data.</text>
</comment>
<reference evidence="2" key="1">
    <citation type="journal article" date="2017" name="Plant J.">
        <title>The pomegranate (Punica granatum L.) genome and the genomics of punicalagin biosynthesis.</title>
        <authorList>
            <person name="Qin G."/>
            <person name="Xu C."/>
            <person name="Ming R."/>
            <person name="Tang H."/>
            <person name="Guyot R."/>
            <person name="Kramer E.M."/>
            <person name="Hu Y."/>
            <person name="Yi X."/>
            <person name="Qi Y."/>
            <person name="Xu X."/>
            <person name="Gao Z."/>
            <person name="Pan H."/>
            <person name="Jian J."/>
            <person name="Tian Y."/>
            <person name="Yue Z."/>
            <person name="Xu Y."/>
        </authorList>
    </citation>
    <scope>NUCLEOTIDE SEQUENCE [LARGE SCALE GENOMIC DNA]</scope>
    <source>
        <strain evidence="2">cv. Dabenzi</strain>
    </source>
</reference>
<proteinExistence type="predicted"/>
<evidence type="ECO:0000313" key="1">
    <source>
        <dbReference type="EMBL" id="OWM75302.1"/>
    </source>
</evidence>
<dbReference type="Proteomes" id="UP000197138">
    <property type="component" value="Unassembled WGS sequence"/>
</dbReference>
<evidence type="ECO:0000313" key="2">
    <source>
        <dbReference type="Proteomes" id="UP000197138"/>
    </source>
</evidence>
<accession>A0A218WTK8</accession>
<organism evidence="1 2">
    <name type="scientific">Punica granatum</name>
    <name type="common">Pomegranate</name>
    <dbReference type="NCBI Taxonomy" id="22663"/>
    <lineage>
        <taxon>Eukaryota</taxon>
        <taxon>Viridiplantae</taxon>
        <taxon>Streptophyta</taxon>
        <taxon>Embryophyta</taxon>
        <taxon>Tracheophyta</taxon>
        <taxon>Spermatophyta</taxon>
        <taxon>Magnoliopsida</taxon>
        <taxon>eudicotyledons</taxon>
        <taxon>Gunneridae</taxon>
        <taxon>Pentapetalae</taxon>
        <taxon>rosids</taxon>
        <taxon>malvids</taxon>
        <taxon>Myrtales</taxon>
        <taxon>Lythraceae</taxon>
        <taxon>Punica</taxon>
    </lineage>
</organism>
<protein>
    <submittedName>
        <fullName evidence="1">Uncharacterized protein</fullName>
    </submittedName>
</protein>
<gene>
    <name evidence="1" type="ORF">CDL15_Pgr012262</name>
</gene>
<dbReference type="EMBL" id="MTKT01003261">
    <property type="protein sequence ID" value="OWM75302.1"/>
    <property type="molecule type" value="Genomic_DNA"/>
</dbReference>
<dbReference type="AlphaFoldDB" id="A0A218WTK8"/>